<dbReference type="Pfam" id="PF04056">
    <property type="entry name" value="Ssl1"/>
    <property type="match status" value="1"/>
</dbReference>
<dbReference type="SMART" id="SM00327">
    <property type="entry name" value="VWA"/>
    <property type="match status" value="1"/>
</dbReference>
<keyword evidence="7 11" id="KW-0805">Transcription regulation</keyword>
<evidence type="ECO:0000256" key="10">
    <source>
        <dbReference type="ARBA" id="ARBA00023242"/>
    </source>
</evidence>
<dbReference type="InterPro" id="IPR012170">
    <property type="entry name" value="TFIIH_SSL1/p44"/>
</dbReference>
<evidence type="ECO:0000256" key="5">
    <source>
        <dbReference type="ARBA" id="ARBA00022771"/>
    </source>
</evidence>
<protein>
    <recommendedName>
        <fullName evidence="11">General transcription and DNA repair factor IIH</fullName>
    </recommendedName>
</protein>
<keyword evidence="4" id="KW-0227">DNA damage</keyword>
<dbReference type="InterPro" id="IPR036465">
    <property type="entry name" value="vWFA_dom_sf"/>
</dbReference>
<keyword evidence="6 11" id="KW-0862">Zinc</keyword>
<keyword evidence="8 11" id="KW-0804">Transcription</keyword>
<evidence type="ECO:0000256" key="9">
    <source>
        <dbReference type="ARBA" id="ARBA00023204"/>
    </source>
</evidence>
<dbReference type="SUPFAM" id="SSF57889">
    <property type="entry name" value="Cysteine-rich domain"/>
    <property type="match status" value="1"/>
</dbReference>
<dbReference type="FunFam" id="3.40.50.410:FF:000015">
    <property type="entry name" value="General transcription factor IIH subunit 2"/>
    <property type="match status" value="1"/>
</dbReference>
<dbReference type="PANTHER" id="PTHR12695">
    <property type="entry name" value="GENERAL TRANSCRIPTION FACTOR IIH SUBUNIT 2"/>
    <property type="match status" value="1"/>
</dbReference>
<evidence type="ECO:0000256" key="11">
    <source>
        <dbReference type="PIRNR" id="PIRNR015919"/>
    </source>
</evidence>
<reference evidence="14" key="1">
    <citation type="submission" date="2020-06" db="EMBL/GenBank/DDBJ databases">
        <title>Genomes of multiple members of Pneumocystis genus reveal paths to human pathogen Pneumocystis jirovecii.</title>
        <authorList>
            <person name="Cisse O.H."/>
            <person name="Ma L."/>
            <person name="Dekker J."/>
            <person name="Khil P."/>
            <person name="Jo J."/>
            <person name="Brenchley J."/>
            <person name="Blair R."/>
            <person name="Pahar B."/>
            <person name="Chabe M."/>
            <person name="Van Rompay K.A."/>
            <person name="Keesler R."/>
            <person name="Sukura A."/>
            <person name="Hirsch V."/>
            <person name="Kutty G."/>
            <person name="Liu Y."/>
            <person name="Peng L."/>
            <person name="Chen J."/>
            <person name="Song J."/>
            <person name="Weissenbacher-Lang C."/>
            <person name="Xu J."/>
            <person name="Upham N.S."/>
            <person name="Stajich J.E."/>
            <person name="Cuomo C.A."/>
            <person name="Cushion M.T."/>
            <person name="Kovacs J.A."/>
        </authorList>
    </citation>
    <scope>NUCLEOTIDE SEQUENCE</scope>
    <source>
        <strain evidence="14">2A</strain>
    </source>
</reference>
<evidence type="ECO:0000256" key="8">
    <source>
        <dbReference type="ARBA" id="ARBA00023163"/>
    </source>
</evidence>
<keyword evidence="15" id="KW-1185">Reference proteome</keyword>
<evidence type="ECO:0000256" key="3">
    <source>
        <dbReference type="ARBA" id="ARBA00022723"/>
    </source>
</evidence>
<dbReference type="GO" id="GO:0008270">
    <property type="term" value="F:zinc ion binding"/>
    <property type="evidence" value="ECO:0007669"/>
    <property type="project" value="UniProtKB-UniRule"/>
</dbReference>
<comment type="similarity">
    <text evidence="2 11">Belongs to the GTF2H2 family.</text>
</comment>
<keyword evidence="5" id="KW-0863">Zinc-finger</keyword>
<comment type="function">
    <text evidence="11">Component of the general transcription and DNA repair factor IIH (TFIIH) core complex, which is involved in general and transcription-coupled nucleotide excision repair (NER) of damaged DNA and, when complexed to TFIIK, in RNA transcription by RNA polymerase II.</text>
</comment>
<feature type="domain" description="VWFA" evidence="13">
    <location>
        <begin position="103"/>
        <end position="283"/>
    </location>
</feature>
<dbReference type="GO" id="GO:0000439">
    <property type="term" value="C:transcription factor TFIIH core complex"/>
    <property type="evidence" value="ECO:0007669"/>
    <property type="project" value="UniProtKB-UniRule"/>
</dbReference>
<dbReference type="Proteomes" id="UP000663699">
    <property type="component" value="Chromosome 10"/>
</dbReference>
<sequence>MVDSDIDYIDDLSLSDVSLFEEKRGGKTHRKDKKAHKNRKSLLLKPTSVDGYSWEKAYHRSWDVVQEDQEGCLSTTLIQMTQAGKRKRILRDIVPLQRGIIRYLILVLDLSSAMARRDMIPTRYLVEVDYASTFVLEYFEQNPLAQLSILGMRNGCATIISYQGGSPHEHLIALNRLKQMEPSGDASLQNALEMSRTVLYSAPKHGTKEVLLIFGSLMSLDPGDIHETIDALIEDKIRVYMVGLSASVFICQKICKETNAGDESSYGVVLNEHHFKDLLMQFVIPPALRKSYESSGTLIMMGFPLKLVENETLCSCHSNVIKEGYLCPRCYSNVCSLPINCPNCDLTLIMSTHLARSYHHLFPLKSWVEVPWEEAVSTHCYACLMPFPEKPKELDSDLFNNTINHSKEKNRTDSFSVMHNSVSVSFRYACSDCHKHFCIDCDVFAHEILFECIGCQTTLKHKEDNSANASASLKKK</sequence>
<evidence type="ECO:0000256" key="6">
    <source>
        <dbReference type="ARBA" id="ARBA00022833"/>
    </source>
</evidence>
<feature type="zinc finger region" description="C4-type" evidence="12">
    <location>
        <begin position="327"/>
        <end position="344"/>
    </location>
</feature>
<evidence type="ECO:0000313" key="15">
    <source>
        <dbReference type="Proteomes" id="UP000663699"/>
    </source>
</evidence>
<dbReference type="SUPFAM" id="SSF53300">
    <property type="entry name" value="vWA-like"/>
    <property type="match status" value="1"/>
</dbReference>
<dbReference type="OrthoDB" id="284275at2759"/>
<accession>A0A899G419</accession>
<dbReference type="AlphaFoldDB" id="A0A899G419"/>
<dbReference type="InterPro" id="IPR007198">
    <property type="entry name" value="Ssl1-like"/>
</dbReference>
<evidence type="ECO:0000256" key="2">
    <source>
        <dbReference type="ARBA" id="ARBA00006092"/>
    </source>
</evidence>
<dbReference type="InterPro" id="IPR004595">
    <property type="entry name" value="TFIIH_C1-like_dom"/>
</dbReference>
<keyword evidence="10 11" id="KW-0539">Nucleus</keyword>
<dbReference type="GO" id="GO:0006351">
    <property type="term" value="P:DNA-templated transcription"/>
    <property type="evidence" value="ECO:0007669"/>
    <property type="project" value="InterPro"/>
</dbReference>
<dbReference type="PIRSF" id="PIRSF015919">
    <property type="entry name" value="TFIIH_SSL1"/>
    <property type="match status" value="1"/>
</dbReference>
<evidence type="ECO:0000259" key="13">
    <source>
        <dbReference type="PROSITE" id="PS50234"/>
    </source>
</evidence>
<gene>
    <name evidence="14" type="ORF">MERGE_000574</name>
</gene>
<dbReference type="EMBL" id="CP054541">
    <property type="protein sequence ID" value="QSL66199.1"/>
    <property type="molecule type" value="Genomic_DNA"/>
</dbReference>
<keyword evidence="9" id="KW-0234">DNA repair</keyword>
<dbReference type="PANTHER" id="PTHR12695:SF2">
    <property type="entry name" value="GENERAL TRANSCRIPTION FACTOR IIH SUBUNIT 2-RELATED"/>
    <property type="match status" value="1"/>
</dbReference>
<organism evidence="14 15">
    <name type="scientific">Pneumocystis wakefieldiae</name>
    <dbReference type="NCBI Taxonomy" id="38082"/>
    <lineage>
        <taxon>Eukaryota</taxon>
        <taxon>Fungi</taxon>
        <taxon>Dikarya</taxon>
        <taxon>Ascomycota</taxon>
        <taxon>Taphrinomycotina</taxon>
        <taxon>Pneumocystomycetes</taxon>
        <taxon>Pneumocystaceae</taxon>
        <taxon>Pneumocystis</taxon>
    </lineage>
</organism>
<dbReference type="Gene3D" id="3.40.50.410">
    <property type="entry name" value="von Willebrand factor, type A domain"/>
    <property type="match status" value="1"/>
</dbReference>
<comment type="subcellular location">
    <subcellularLocation>
        <location evidence="1 11">Nucleus</location>
    </subcellularLocation>
</comment>
<evidence type="ECO:0000313" key="14">
    <source>
        <dbReference type="EMBL" id="QSL66199.1"/>
    </source>
</evidence>
<keyword evidence="3 11" id="KW-0479">Metal-binding</keyword>
<dbReference type="Pfam" id="PF07975">
    <property type="entry name" value="C1_4"/>
    <property type="match status" value="1"/>
</dbReference>
<evidence type="ECO:0000256" key="1">
    <source>
        <dbReference type="ARBA" id="ARBA00004123"/>
    </source>
</evidence>
<dbReference type="GO" id="GO:0005675">
    <property type="term" value="C:transcription factor TFIIH holo complex"/>
    <property type="evidence" value="ECO:0007669"/>
    <property type="project" value="UniProtKB-UniRule"/>
</dbReference>
<dbReference type="GO" id="GO:0006357">
    <property type="term" value="P:regulation of transcription by RNA polymerase II"/>
    <property type="evidence" value="ECO:0007669"/>
    <property type="project" value="UniProtKB-UniRule"/>
</dbReference>
<dbReference type="GO" id="GO:0006289">
    <property type="term" value="P:nucleotide-excision repair"/>
    <property type="evidence" value="ECO:0007669"/>
    <property type="project" value="UniProtKB-UniRule"/>
</dbReference>
<dbReference type="PROSITE" id="PS50234">
    <property type="entry name" value="VWFA"/>
    <property type="match status" value="1"/>
</dbReference>
<dbReference type="InterPro" id="IPR013083">
    <property type="entry name" value="Znf_RING/FYVE/PHD"/>
</dbReference>
<evidence type="ECO:0000256" key="4">
    <source>
        <dbReference type="ARBA" id="ARBA00022763"/>
    </source>
</evidence>
<proteinExistence type="inferred from homology"/>
<evidence type="ECO:0000256" key="7">
    <source>
        <dbReference type="ARBA" id="ARBA00023015"/>
    </source>
</evidence>
<name>A0A899G419_9ASCO</name>
<dbReference type="Gene3D" id="3.30.40.10">
    <property type="entry name" value="Zinc/RING finger domain, C3HC4 (zinc finger)"/>
    <property type="match status" value="1"/>
</dbReference>
<dbReference type="InterPro" id="IPR046349">
    <property type="entry name" value="C1-like_sf"/>
</dbReference>
<dbReference type="SMART" id="SM01047">
    <property type="entry name" value="C1_4"/>
    <property type="match status" value="1"/>
</dbReference>
<dbReference type="InterPro" id="IPR002035">
    <property type="entry name" value="VWF_A"/>
</dbReference>
<evidence type="ECO:0000256" key="12">
    <source>
        <dbReference type="PIRSR" id="PIRSR015919-1"/>
    </source>
</evidence>
<dbReference type="NCBIfam" id="TIGR00622">
    <property type="entry name" value="ssl1"/>
    <property type="match status" value="1"/>
</dbReference>